<feature type="compositionally biased region" description="Basic and acidic residues" evidence="2">
    <location>
        <begin position="401"/>
        <end position="412"/>
    </location>
</feature>
<feature type="compositionally biased region" description="Polar residues" evidence="2">
    <location>
        <begin position="957"/>
        <end position="969"/>
    </location>
</feature>
<reference evidence="4" key="1">
    <citation type="submission" date="2025-08" db="UniProtKB">
        <authorList>
            <consortium name="RefSeq"/>
        </authorList>
    </citation>
    <scope>IDENTIFICATION</scope>
    <source>
        <tissue evidence="4">Whole organism</tissue>
    </source>
</reference>
<evidence type="ECO:0000313" key="4">
    <source>
        <dbReference type="RefSeq" id="XP_018019077.1"/>
    </source>
</evidence>
<keyword evidence="1" id="KW-0175">Coiled coil</keyword>
<feature type="compositionally biased region" description="Low complexity" evidence="2">
    <location>
        <begin position="64"/>
        <end position="78"/>
    </location>
</feature>
<dbReference type="KEGG" id="hazt:108675566"/>
<evidence type="ECO:0000256" key="1">
    <source>
        <dbReference type="SAM" id="Coils"/>
    </source>
</evidence>
<evidence type="ECO:0000256" key="2">
    <source>
        <dbReference type="SAM" id="MobiDB-lite"/>
    </source>
</evidence>
<feature type="coiled-coil region" evidence="1">
    <location>
        <begin position="600"/>
        <end position="627"/>
    </location>
</feature>
<dbReference type="CDD" id="cd00821">
    <property type="entry name" value="PH"/>
    <property type="match status" value="1"/>
</dbReference>
<dbReference type="AlphaFoldDB" id="A0A8B7NZA3"/>
<dbReference type="InterPro" id="IPR011993">
    <property type="entry name" value="PH-like_dom_sf"/>
</dbReference>
<name>A0A8B7NZA3_HYAAZ</name>
<dbReference type="RefSeq" id="XP_018019077.1">
    <property type="nucleotide sequence ID" value="XM_018163588.2"/>
</dbReference>
<organism evidence="3 4">
    <name type="scientific">Hyalella azteca</name>
    <name type="common">Amphipod</name>
    <dbReference type="NCBI Taxonomy" id="294128"/>
    <lineage>
        <taxon>Eukaryota</taxon>
        <taxon>Metazoa</taxon>
        <taxon>Ecdysozoa</taxon>
        <taxon>Arthropoda</taxon>
        <taxon>Crustacea</taxon>
        <taxon>Multicrustacea</taxon>
        <taxon>Malacostraca</taxon>
        <taxon>Eumalacostraca</taxon>
        <taxon>Peracarida</taxon>
        <taxon>Amphipoda</taxon>
        <taxon>Senticaudata</taxon>
        <taxon>Talitrida</taxon>
        <taxon>Talitroidea</taxon>
        <taxon>Hyalellidae</taxon>
        <taxon>Hyalella</taxon>
    </lineage>
</organism>
<feature type="region of interest" description="Disordered" evidence="2">
    <location>
        <begin position="392"/>
        <end position="435"/>
    </location>
</feature>
<feature type="region of interest" description="Disordered" evidence="2">
    <location>
        <begin position="793"/>
        <end position="852"/>
    </location>
</feature>
<proteinExistence type="predicted"/>
<feature type="region of interest" description="Disordered" evidence="2">
    <location>
        <begin position="629"/>
        <end position="658"/>
    </location>
</feature>
<feature type="region of interest" description="Disordered" evidence="2">
    <location>
        <begin position="872"/>
        <end position="1021"/>
    </location>
</feature>
<feature type="region of interest" description="Disordered" evidence="2">
    <location>
        <begin position="729"/>
        <end position="762"/>
    </location>
</feature>
<feature type="compositionally biased region" description="Polar residues" evidence="2">
    <location>
        <begin position="793"/>
        <end position="812"/>
    </location>
</feature>
<dbReference type="Proteomes" id="UP000694843">
    <property type="component" value="Unplaced"/>
</dbReference>
<feature type="compositionally biased region" description="Polar residues" evidence="2">
    <location>
        <begin position="990"/>
        <end position="1000"/>
    </location>
</feature>
<sequence length="1221" mass="134393">MSCSTPSSGPGKGSVKGYLDVKIPARKRKSISLFRVQVWKRRCWVVVRGDRSPADSTSGGGMVTPTAPSTPTHPSSTPINGNSSQSASGEISLSVEIYTRHEGSNQPTEGTILHIDLVHKIRRAKSKSHPYAFEVCGRRGQALLYLSGGSETESQRWMSAMRDLLWLPLQLPHINAVYPHNWPVSAISVGEEEGEYAALGGLYGRMAVARANLVIKDVHNGATLAEWPLTSIQRVYVSAGGELEDEGKIFIIQTRPAHPCGETYLYFFSNELGPLLDGLHDAVSGLLAKGNGGDDTSVISDLSELSGAIGSVVVQPQRLPELGTMAKVRKSTSVLDLSEVSSHKIGSDLLGVPTCKSLGTSPQHKMLSHCRRKSMSETNLARICLDETDEELDARDEDLDDIRPADQPKDRTSSSGSYNSYRSTDSGVRLSASPSNYDQATMRRLVTKSDSIDSGVRACIKDDAHKDHTHLRAGIPVPAAPELDDTRKVDGSYNDSKSGESSNRSIGTQEEEPDVNARVGAWCLQSAKARKSFFLKNLNAATIPSNRDKFLTKSLSRTLSESYKEIPERGGVKEEYRKAMENPILTTKHTTVYEEIKDVLKPLNEKRNEKEHEYEDLEKLRRDIKRSYSFQEKTQPPPPPLPPRRPKSFSPDPWVEGSLSKTGTLRKIFGLSFHSKSHSQDSMLEMEAPQLGDDRLHASHLESCDVATVQALGTLPRPRRRATMDVYERHQSFSSSPRMSPKQKIRNPFGISPSRSPRIPRPKNLFIFKTSNNDENSSPSSQANLRYQRQIMMQSQKTPSTDSSLADISTPDTPKPGSFYRGMYRPDSVHLETPDTGDESGTKDGNSGYNIKSPKIMSKTFSFLRKYPKEKYGSLEQKRKSTISVTSQPDSADSSNKVPNSFSLDSFAVDAEATKPEDEANKPNENCSRKIEGRKASVSKGSSGIMIPRGSYAERGSSVSPATTPSGIQASCLLGRPGTPPATDLPLRSANRQPSASSIWNVPGIPPQVPPKKCNDSEPQYANLGPDPDYMTVEEIAGAFRKTTPTLPSKDIIDPGGYLSMGDIRQLKAMPETNQARPPDHEYVSMDDIQTTTFSDYPKVCGSATSSMDRRQTHHHHPHHHPYVSQLRQMHQPLDKSSIRSAGPGSTAVPPIDFKYPHSLTSIHKSAPGSRKTSCCEGIPSDYLTPQEVGRLLRRELLHTATSRTRQEHERSHAAHKHALP</sequence>
<feature type="compositionally biased region" description="Low complexity" evidence="2">
    <location>
        <begin position="413"/>
        <end position="426"/>
    </location>
</feature>
<evidence type="ECO:0000313" key="3">
    <source>
        <dbReference type="Proteomes" id="UP000694843"/>
    </source>
</evidence>
<feature type="compositionally biased region" description="Basic residues" evidence="2">
    <location>
        <begin position="1112"/>
        <end position="1122"/>
    </location>
</feature>
<feature type="region of interest" description="Disordered" evidence="2">
    <location>
        <begin position="1202"/>
        <end position="1221"/>
    </location>
</feature>
<protein>
    <submittedName>
        <fullName evidence="4">Uncharacterized protein LOC108675566</fullName>
    </submittedName>
</protein>
<feature type="region of interest" description="Disordered" evidence="2">
    <location>
        <begin position="50"/>
        <end position="87"/>
    </location>
</feature>
<accession>A0A8B7NZA3</accession>
<feature type="compositionally biased region" description="Polar residues" evidence="2">
    <location>
        <begin position="493"/>
        <end position="508"/>
    </location>
</feature>
<keyword evidence="3" id="KW-1185">Reference proteome</keyword>
<dbReference type="Gene3D" id="2.30.29.30">
    <property type="entry name" value="Pleckstrin-homology domain (PH domain)/Phosphotyrosine-binding domain (PTB)"/>
    <property type="match status" value="1"/>
</dbReference>
<feature type="region of interest" description="Disordered" evidence="2">
    <location>
        <begin position="1102"/>
        <end position="1154"/>
    </location>
</feature>
<dbReference type="GeneID" id="108675566"/>
<feature type="compositionally biased region" description="Basic and acidic residues" evidence="2">
    <location>
        <begin position="912"/>
        <end position="935"/>
    </location>
</feature>
<feature type="compositionally biased region" description="Polar residues" evidence="2">
    <location>
        <begin position="882"/>
        <end position="904"/>
    </location>
</feature>
<gene>
    <name evidence="4" type="primary">LOC108675566</name>
</gene>
<feature type="region of interest" description="Disordered" evidence="2">
    <location>
        <begin position="470"/>
        <end position="514"/>
    </location>
</feature>
<dbReference type="OrthoDB" id="6077994at2759"/>